<sequence>MSRKETKTLPNSRISALLLEQVVMQHIQGPSRKGKPQGKEPRSRRPPKVKGGQRPGPQPTGNKPRRPRTKLHGEEADIARQIARQLLAEVERCDEHHLPDVHRLECGPCYRKKLDRGQKDDRLYVRPELNALVFTATSEGRARSPDRVTTDMSLIPDNLNHVRSTLEAHHGSCGKQAVGTIRNASARAPSVESDAAERCCSGGSAATTSLWEHYDVSSL</sequence>
<protein>
    <submittedName>
        <fullName evidence="2">Uncharacterized protein</fullName>
    </submittedName>
</protein>
<accession>A0A9P6DL12</accession>
<evidence type="ECO:0000313" key="3">
    <source>
        <dbReference type="Proteomes" id="UP000886523"/>
    </source>
</evidence>
<reference evidence="2" key="1">
    <citation type="journal article" date="2020" name="Nat. Commun.">
        <title>Large-scale genome sequencing of mycorrhizal fungi provides insights into the early evolution of symbiotic traits.</title>
        <authorList>
            <person name="Miyauchi S."/>
            <person name="Kiss E."/>
            <person name="Kuo A."/>
            <person name="Drula E."/>
            <person name="Kohler A."/>
            <person name="Sanchez-Garcia M."/>
            <person name="Morin E."/>
            <person name="Andreopoulos B."/>
            <person name="Barry K.W."/>
            <person name="Bonito G."/>
            <person name="Buee M."/>
            <person name="Carver A."/>
            <person name="Chen C."/>
            <person name="Cichocki N."/>
            <person name="Clum A."/>
            <person name="Culley D."/>
            <person name="Crous P.W."/>
            <person name="Fauchery L."/>
            <person name="Girlanda M."/>
            <person name="Hayes R.D."/>
            <person name="Keri Z."/>
            <person name="LaButti K."/>
            <person name="Lipzen A."/>
            <person name="Lombard V."/>
            <person name="Magnuson J."/>
            <person name="Maillard F."/>
            <person name="Murat C."/>
            <person name="Nolan M."/>
            <person name="Ohm R.A."/>
            <person name="Pangilinan J."/>
            <person name="Pereira M.F."/>
            <person name="Perotto S."/>
            <person name="Peter M."/>
            <person name="Pfister S."/>
            <person name="Riley R."/>
            <person name="Sitrit Y."/>
            <person name="Stielow J.B."/>
            <person name="Szollosi G."/>
            <person name="Zifcakova L."/>
            <person name="Stursova M."/>
            <person name="Spatafora J.W."/>
            <person name="Tedersoo L."/>
            <person name="Vaario L.M."/>
            <person name="Yamada A."/>
            <person name="Yan M."/>
            <person name="Wang P."/>
            <person name="Xu J."/>
            <person name="Bruns T."/>
            <person name="Baldrian P."/>
            <person name="Vilgalys R."/>
            <person name="Dunand C."/>
            <person name="Henrissat B."/>
            <person name="Grigoriev I.V."/>
            <person name="Hibbett D."/>
            <person name="Nagy L.G."/>
            <person name="Martin F.M."/>
        </authorList>
    </citation>
    <scope>NUCLEOTIDE SEQUENCE</scope>
    <source>
        <strain evidence="2">UP504</strain>
    </source>
</reference>
<keyword evidence="3" id="KW-1185">Reference proteome</keyword>
<dbReference type="EMBL" id="MU129580">
    <property type="protein sequence ID" value="KAF9502824.1"/>
    <property type="molecule type" value="Genomic_DNA"/>
</dbReference>
<proteinExistence type="predicted"/>
<evidence type="ECO:0000313" key="2">
    <source>
        <dbReference type="EMBL" id="KAF9502824.1"/>
    </source>
</evidence>
<feature type="region of interest" description="Disordered" evidence="1">
    <location>
        <begin position="24"/>
        <end position="74"/>
    </location>
</feature>
<evidence type="ECO:0000256" key="1">
    <source>
        <dbReference type="SAM" id="MobiDB-lite"/>
    </source>
</evidence>
<name>A0A9P6DL12_9AGAM</name>
<dbReference type="Proteomes" id="UP000886523">
    <property type="component" value="Unassembled WGS sequence"/>
</dbReference>
<comment type="caution">
    <text evidence="2">The sequence shown here is derived from an EMBL/GenBank/DDBJ whole genome shotgun (WGS) entry which is preliminary data.</text>
</comment>
<organism evidence="2 3">
    <name type="scientific">Hydnum rufescens UP504</name>
    <dbReference type="NCBI Taxonomy" id="1448309"/>
    <lineage>
        <taxon>Eukaryota</taxon>
        <taxon>Fungi</taxon>
        <taxon>Dikarya</taxon>
        <taxon>Basidiomycota</taxon>
        <taxon>Agaricomycotina</taxon>
        <taxon>Agaricomycetes</taxon>
        <taxon>Cantharellales</taxon>
        <taxon>Hydnaceae</taxon>
        <taxon>Hydnum</taxon>
    </lineage>
</organism>
<dbReference type="AlphaFoldDB" id="A0A9P6DL12"/>
<gene>
    <name evidence="2" type="ORF">BS47DRAFT_1386567</name>
</gene>